<reference evidence="1 2" key="1">
    <citation type="submission" date="2016-10" db="EMBL/GenBank/DDBJ databases">
        <authorList>
            <person name="de Groot N.N."/>
        </authorList>
    </citation>
    <scope>NUCLEOTIDE SEQUENCE [LARGE SCALE GENOMIC DNA]</scope>
    <source>
        <strain evidence="1 2">CBS 141442</strain>
    </source>
</reference>
<gene>
    <name evidence="1" type="ORF">SAMEA4029010_CIC11G00000000462</name>
</gene>
<dbReference type="InterPro" id="IPR013726">
    <property type="entry name" value="Mitofissin"/>
</dbReference>
<sequence length="62" mass="7145">MSSIPDPAVTSITYLILTFSLDTDKFGNETILEYTKKYLDIGEKTFDYTSAWFGSSDFFKRK</sequence>
<dbReference type="Pfam" id="PF08520">
    <property type="entry name" value="Mitofissin"/>
    <property type="match status" value="1"/>
</dbReference>
<dbReference type="OrthoDB" id="16824at2759"/>
<dbReference type="AlphaFoldDB" id="A0A1L0D4G5"/>
<proteinExistence type="predicted"/>
<organism evidence="1 2">
    <name type="scientific">Sungouiella intermedia</name>
    <dbReference type="NCBI Taxonomy" id="45354"/>
    <lineage>
        <taxon>Eukaryota</taxon>
        <taxon>Fungi</taxon>
        <taxon>Dikarya</taxon>
        <taxon>Ascomycota</taxon>
        <taxon>Saccharomycotina</taxon>
        <taxon>Pichiomycetes</taxon>
        <taxon>Metschnikowiaceae</taxon>
        <taxon>Sungouiella</taxon>
    </lineage>
</organism>
<dbReference type="Proteomes" id="UP000182334">
    <property type="component" value="Chromosome II"/>
</dbReference>
<protein>
    <submittedName>
        <fullName evidence="1">CIC11C00000000462</fullName>
    </submittedName>
</protein>
<evidence type="ECO:0000313" key="2">
    <source>
        <dbReference type="Proteomes" id="UP000182334"/>
    </source>
</evidence>
<dbReference type="EMBL" id="LT635757">
    <property type="protein sequence ID" value="SGZ50880.1"/>
    <property type="molecule type" value="Genomic_DNA"/>
</dbReference>
<name>A0A1L0D4G5_9ASCO</name>
<keyword evidence="2" id="KW-1185">Reference proteome</keyword>
<accession>A0A1L0D4G5</accession>
<evidence type="ECO:0000313" key="1">
    <source>
        <dbReference type="EMBL" id="SGZ50880.1"/>
    </source>
</evidence>